<evidence type="ECO:0000256" key="11">
    <source>
        <dbReference type="ARBA" id="ARBA00049244"/>
    </source>
</evidence>
<dbReference type="HOGENOM" id="CLU_001600_0_1_9"/>
<evidence type="ECO:0000256" key="10">
    <source>
        <dbReference type="ARBA" id="ARBA00026073"/>
    </source>
</evidence>
<evidence type="ECO:0000259" key="12">
    <source>
        <dbReference type="SMART" id="SM00481"/>
    </source>
</evidence>
<comment type="subcellular location">
    <subcellularLocation>
        <location evidence="1">Cytoplasm</location>
    </subcellularLocation>
</comment>
<evidence type="ECO:0000256" key="9">
    <source>
        <dbReference type="ARBA" id="ARBA00025611"/>
    </source>
</evidence>
<gene>
    <name evidence="13" type="primary">dnaE</name>
    <name evidence="13" type="ORF">HMPREF0545_0366</name>
</gene>
<keyword evidence="8" id="KW-0239">DNA-directed DNA polymerase</keyword>
<dbReference type="AlphaFoldDB" id="C2EFE4"/>
<dbReference type="Pfam" id="PF01336">
    <property type="entry name" value="tRNA_anti-codon"/>
    <property type="match status" value="1"/>
</dbReference>
<dbReference type="PANTHER" id="PTHR32294">
    <property type="entry name" value="DNA POLYMERASE III SUBUNIT ALPHA"/>
    <property type="match status" value="1"/>
</dbReference>
<proteinExistence type="inferred from homology"/>
<protein>
    <recommendedName>
        <fullName evidence="4">DNA polymerase III subunit alpha</fullName>
        <ecNumber evidence="3">2.7.7.7</ecNumber>
    </recommendedName>
</protein>
<organism evidence="13 14">
    <name type="scientific">Ligilactobacillus salivarius DSM 20555 = ATCC 11741</name>
    <dbReference type="NCBI Taxonomy" id="1423799"/>
    <lineage>
        <taxon>Bacteria</taxon>
        <taxon>Bacillati</taxon>
        <taxon>Bacillota</taxon>
        <taxon>Bacilli</taxon>
        <taxon>Lactobacillales</taxon>
        <taxon>Lactobacillaceae</taxon>
        <taxon>Ligilactobacillus</taxon>
    </lineage>
</organism>
<dbReference type="EMBL" id="ACGT01000002">
    <property type="protein sequence ID" value="EEJ74697.1"/>
    <property type="molecule type" value="Genomic_DNA"/>
</dbReference>
<dbReference type="GO" id="GO:0008408">
    <property type="term" value="F:3'-5' exonuclease activity"/>
    <property type="evidence" value="ECO:0007669"/>
    <property type="project" value="InterPro"/>
</dbReference>
<accession>C2EFE4</accession>
<dbReference type="InterPro" id="IPR040982">
    <property type="entry name" value="DNA_pol3_finger"/>
</dbReference>
<dbReference type="Gene3D" id="3.20.20.140">
    <property type="entry name" value="Metal-dependent hydrolases"/>
    <property type="match status" value="1"/>
</dbReference>
<dbReference type="GO" id="GO:0003676">
    <property type="term" value="F:nucleic acid binding"/>
    <property type="evidence" value="ECO:0007669"/>
    <property type="project" value="InterPro"/>
</dbReference>
<dbReference type="InterPro" id="IPR016195">
    <property type="entry name" value="Pol/histidinol_Pase-like"/>
</dbReference>
<evidence type="ECO:0000256" key="7">
    <source>
        <dbReference type="ARBA" id="ARBA00022705"/>
    </source>
</evidence>
<dbReference type="InterPro" id="IPR003141">
    <property type="entry name" value="Pol/His_phosphatase_N"/>
</dbReference>
<evidence type="ECO:0000256" key="8">
    <source>
        <dbReference type="ARBA" id="ARBA00022932"/>
    </source>
</evidence>
<name>C2EFE4_9LACO</name>
<evidence type="ECO:0000256" key="4">
    <source>
        <dbReference type="ARBA" id="ARBA00019114"/>
    </source>
</evidence>
<evidence type="ECO:0000313" key="14">
    <source>
        <dbReference type="Proteomes" id="UP000003531"/>
    </source>
</evidence>
<keyword evidence="7" id="KW-0235">DNA replication</keyword>
<dbReference type="GO" id="GO:0006260">
    <property type="term" value="P:DNA replication"/>
    <property type="evidence" value="ECO:0007669"/>
    <property type="project" value="UniProtKB-KW"/>
</dbReference>
<dbReference type="Gene3D" id="1.10.150.870">
    <property type="match status" value="1"/>
</dbReference>
<evidence type="ECO:0000256" key="5">
    <source>
        <dbReference type="ARBA" id="ARBA00022679"/>
    </source>
</evidence>
<evidence type="ECO:0000256" key="1">
    <source>
        <dbReference type="ARBA" id="ARBA00004496"/>
    </source>
</evidence>
<dbReference type="CDD" id="cd04485">
    <property type="entry name" value="DnaE_OBF"/>
    <property type="match status" value="1"/>
</dbReference>
<evidence type="ECO:0000256" key="6">
    <source>
        <dbReference type="ARBA" id="ARBA00022695"/>
    </source>
</evidence>
<comment type="subunit">
    <text evidence="10">DNA polymerase III contains a core (composed of alpha, epsilon and theta chains) that associates with a tau subunit. This core dimerizes to form the POLIII' complex. PolIII' associates with the gamma complex (composed of gamma, delta, delta', psi and chi chains) and with the beta chain to form the complete DNA polymerase III complex.</text>
</comment>
<evidence type="ECO:0000256" key="3">
    <source>
        <dbReference type="ARBA" id="ARBA00012417"/>
    </source>
</evidence>
<dbReference type="SUPFAM" id="SSF89550">
    <property type="entry name" value="PHP domain-like"/>
    <property type="match status" value="1"/>
</dbReference>
<dbReference type="NCBIfam" id="TIGR00594">
    <property type="entry name" value="polc"/>
    <property type="match status" value="1"/>
</dbReference>
<dbReference type="InterPro" id="IPR004805">
    <property type="entry name" value="DnaE2/DnaE/PolC"/>
</dbReference>
<dbReference type="NCBIfam" id="NF004226">
    <property type="entry name" value="PRK05673.1"/>
    <property type="match status" value="1"/>
</dbReference>
<comment type="catalytic activity">
    <reaction evidence="11">
        <text>DNA(n) + a 2'-deoxyribonucleoside 5'-triphosphate = DNA(n+1) + diphosphate</text>
        <dbReference type="Rhea" id="RHEA:22508"/>
        <dbReference type="Rhea" id="RHEA-COMP:17339"/>
        <dbReference type="Rhea" id="RHEA-COMP:17340"/>
        <dbReference type="ChEBI" id="CHEBI:33019"/>
        <dbReference type="ChEBI" id="CHEBI:61560"/>
        <dbReference type="ChEBI" id="CHEBI:173112"/>
        <dbReference type="EC" id="2.7.7.7"/>
    </reaction>
</comment>
<dbReference type="Pfam" id="PF14579">
    <property type="entry name" value="HHH_6"/>
    <property type="match status" value="1"/>
</dbReference>
<keyword evidence="5 13" id="KW-0808">Transferase</keyword>
<evidence type="ECO:0000256" key="2">
    <source>
        <dbReference type="ARBA" id="ARBA00009496"/>
    </source>
</evidence>
<feature type="domain" description="Polymerase/histidinol phosphatase N-terminal" evidence="12">
    <location>
        <begin position="15"/>
        <end position="82"/>
    </location>
</feature>
<dbReference type="Pfam" id="PF02811">
    <property type="entry name" value="PHP"/>
    <property type="match status" value="1"/>
</dbReference>
<dbReference type="GO" id="GO:0005737">
    <property type="term" value="C:cytoplasm"/>
    <property type="evidence" value="ECO:0007669"/>
    <property type="project" value="UniProtKB-SubCell"/>
</dbReference>
<dbReference type="Pfam" id="PF17657">
    <property type="entry name" value="DNA_pol3_finger"/>
    <property type="match status" value="1"/>
</dbReference>
<dbReference type="InterPro" id="IPR029460">
    <property type="entry name" value="DNAPol_HHH"/>
</dbReference>
<evidence type="ECO:0000313" key="13">
    <source>
        <dbReference type="EMBL" id="EEJ74697.1"/>
    </source>
</evidence>
<dbReference type="InterPro" id="IPR041931">
    <property type="entry name" value="DNA_pol3_alpha_thumb_dom"/>
</dbReference>
<dbReference type="Proteomes" id="UP000003531">
    <property type="component" value="Unassembled WGS sequence"/>
</dbReference>
<dbReference type="InterPro" id="IPR004013">
    <property type="entry name" value="PHP_dom"/>
</dbReference>
<reference evidence="13 14" key="1">
    <citation type="submission" date="2009-01" db="EMBL/GenBank/DDBJ databases">
        <authorList>
            <person name="Qin X."/>
            <person name="Bachman B."/>
            <person name="Battles P."/>
            <person name="Bell A."/>
            <person name="Bess C."/>
            <person name="Bickham C."/>
            <person name="Chaboub L."/>
            <person name="Chen D."/>
            <person name="Coyle M."/>
            <person name="Deiros D.R."/>
            <person name="Dinh H."/>
            <person name="Forbes L."/>
            <person name="Fowler G."/>
            <person name="Francisco L."/>
            <person name="Fu Q."/>
            <person name="Gubbala S."/>
            <person name="Hale W."/>
            <person name="Han Y."/>
            <person name="Hemphill L."/>
            <person name="Highlander S.K."/>
            <person name="Hirani K."/>
            <person name="Hogues M."/>
            <person name="Jackson L."/>
            <person name="Jakkamsetti A."/>
            <person name="Javaid M."/>
            <person name="Jiang H."/>
            <person name="Korchina V."/>
            <person name="Kovar C."/>
            <person name="Lara F."/>
            <person name="Lee S."/>
            <person name="Mata R."/>
            <person name="Mathew T."/>
            <person name="Moen C."/>
            <person name="Morales K."/>
            <person name="Munidasa M."/>
            <person name="Nazareth L."/>
            <person name="Ngo R."/>
            <person name="Nguyen L."/>
            <person name="Okwuonu G."/>
            <person name="Ongeri F."/>
            <person name="Patil S."/>
            <person name="Petrosino J."/>
            <person name="Pham C."/>
            <person name="Pham P."/>
            <person name="Pu L.-L."/>
            <person name="Puazo M."/>
            <person name="Raj R."/>
            <person name="Reid J."/>
            <person name="Rouhana J."/>
            <person name="Saada N."/>
            <person name="Shang Y."/>
            <person name="Simmons D."/>
            <person name="Thornton R."/>
            <person name="Warren J."/>
            <person name="Weissenberger G."/>
            <person name="Zhang J."/>
            <person name="Zhang L."/>
            <person name="Zhou C."/>
            <person name="Zhu D."/>
            <person name="Muzny D."/>
            <person name="Worley K."/>
            <person name="Gibbs R."/>
        </authorList>
    </citation>
    <scope>NUCLEOTIDE SEQUENCE [LARGE SCALE GENOMIC DNA]</scope>
    <source>
        <strain evidence="13 14">ATCC 11741</strain>
    </source>
</reference>
<dbReference type="Gene3D" id="1.10.10.1600">
    <property type="entry name" value="Bacterial DNA polymerase III alpha subunit, thumb domain"/>
    <property type="match status" value="1"/>
</dbReference>
<sequence>MKLYFVGKERYYMYAPLQVLSSYSLLQSPLRISEYVKLGKELGYSALVLTDINSMYGVLDFYHECVKAGIKPIIGITLQSSDDEYIFIAKNSNGYQNLMNISSKRLTAVDENYKNIFKLTDITEYLQDVIVVLNPSYLTVNDIISDQVTELQTLVSAAETIYYGVNPNDRDAINNDLMAAEKLQLETILLTPVKYLKERDYFSTKVLQAIGTGENVNPNWNFKNDGNYLHTPEEYERLGTDYLSSAYQNAINVIAQCNLTLNFPKTQLPHFKETNGLNSEDFLRKLCQEGLAKRIAEENIKNQEEYQNRLDYELSVIHRMGFDDYFLIVWDVTNFAHENNILTGPGRGSAAGSLVSYTLYITDIDPIKYDLIFERFLNEERAQMPDIDLDIPDIKRDTIIEYLHQKYGQQHMAQIITFGTLKTKQVLRDVARVFDLKTYEADAWSKAIPKEYGITLKEAYASSQSLKNLVADNSKNRLLFETAIALEGLPRHYSTHAAGIILSDDDLVDHVPVQIGGDGILMSQFAKNQVEEVGLLKMDFLGLRNLSILENTITLIKKGYHIDFDIRKINLDDPETLKIYQNAETSGIFQFESAGIRGVLTKLKPTSFEDVAAVNALYRPGPIQNIDEFIARKHGERPITYPSKELEGILKQTYGIMVYQEQVMQVASTMGGFTLGQADSLRRAMSKKKHDIISRMEVMFINGAMKKGYTHEVAKKVYAYIMEFGDYGFNRSHAVAYSKMSFELAYIKAHYPAAFFAALLNSVIGNPRKTKDYVLEAKNKGVKVHHPDINISQSLYILRNGEIYFGLSCIKSLRKNFLQDILQERKRSGIFKNMEDFLQRINKRYLKRELIEILIYSGVFDTFGQSRKELLAMLPRLLSNIELSGNNVELFSILAPKKTTVEKIEISNDELLEKENYYLGAYLSGHPVEKYVELIYLTNSTRVSQINESNKDKYVSMILQIKVIKIIRTKNGSQMAFVTAADQTGNMDLTFFPNAYKRFSSVLEDGNIILIEGRVDTTRGLAITISKAMLANDVRIKTYYLRLSKAFDTSKRRNLEKLMLQNSGNVPVIIVDEKSGKKKLLNKKLWLSQDKIVYNRLVELLGVENVVLK</sequence>
<comment type="function">
    <text evidence="9">DNA polymerase III is a complex, multichain enzyme responsible for most of the replicative synthesis in bacteria. This DNA polymerase also exhibits 3' to 5' exonuclease activity. The alpha chain is the DNA polymerase.</text>
</comment>
<dbReference type="GO" id="GO:0003887">
    <property type="term" value="F:DNA-directed DNA polymerase activity"/>
    <property type="evidence" value="ECO:0007669"/>
    <property type="project" value="UniProtKB-KW"/>
</dbReference>
<dbReference type="EC" id="2.7.7.7" evidence="3"/>
<comment type="caution">
    <text evidence="13">The sequence shown here is derived from an EMBL/GenBank/DDBJ whole genome shotgun (WGS) entry which is preliminary data.</text>
</comment>
<dbReference type="CDD" id="cd07431">
    <property type="entry name" value="PHP_PolIIIA"/>
    <property type="match status" value="1"/>
</dbReference>
<dbReference type="Pfam" id="PF07733">
    <property type="entry name" value="DNA_pol3_alpha"/>
    <property type="match status" value="1"/>
</dbReference>
<dbReference type="PANTHER" id="PTHR32294:SF0">
    <property type="entry name" value="DNA POLYMERASE III SUBUNIT ALPHA"/>
    <property type="match status" value="1"/>
</dbReference>
<keyword evidence="6 13" id="KW-0548">Nucleotidyltransferase</keyword>
<dbReference type="InterPro" id="IPR011708">
    <property type="entry name" value="DNA_pol3_alpha_NTPase_dom"/>
</dbReference>
<dbReference type="SMART" id="SM00481">
    <property type="entry name" value="POLIIIAc"/>
    <property type="match status" value="1"/>
</dbReference>
<dbReference type="InterPro" id="IPR004365">
    <property type="entry name" value="NA-bd_OB_tRNA"/>
</dbReference>
<comment type="similarity">
    <text evidence="2">Belongs to the DNA polymerase type-C family. DnaE subfamily.</text>
</comment>